<dbReference type="EC" id="3.4.13.19" evidence="1"/>
<dbReference type="AlphaFoldDB" id="D6TBH0"/>
<protein>
    <submittedName>
        <fullName evidence="1">Membrane dipeptidase</fullName>
        <ecNumber evidence="1">3.4.13.19</ecNumber>
    </submittedName>
</protein>
<dbReference type="Gene3D" id="3.20.20.140">
    <property type="entry name" value="Metal-dependent hydrolases"/>
    <property type="match status" value="1"/>
</dbReference>
<dbReference type="InParanoid" id="D6TBH0"/>
<proteinExistence type="predicted"/>
<dbReference type="InterPro" id="IPR008257">
    <property type="entry name" value="Pept_M19"/>
</dbReference>
<evidence type="ECO:0000313" key="1">
    <source>
        <dbReference type="EMBL" id="EFH87954.1"/>
    </source>
</evidence>
<dbReference type="SUPFAM" id="SSF51556">
    <property type="entry name" value="Metallo-dependent hydrolases"/>
    <property type="match status" value="1"/>
</dbReference>
<dbReference type="GO" id="GO:0070573">
    <property type="term" value="F:metallodipeptidase activity"/>
    <property type="evidence" value="ECO:0007669"/>
    <property type="project" value="InterPro"/>
</dbReference>
<keyword evidence="1" id="KW-0378">Hydrolase</keyword>
<evidence type="ECO:0000313" key="2">
    <source>
        <dbReference type="Proteomes" id="UP000004508"/>
    </source>
</evidence>
<dbReference type="InterPro" id="IPR032466">
    <property type="entry name" value="Metal_Hydrolase"/>
</dbReference>
<accession>D6TBH0</accession>
<dbReference type="eggNOG" id="COG2355">
    <property type="taxonomic scope" value="Bacteria"/>
</dbReference>
<dbReference type="GO" id="GO:0006508">
    <property type="term" value="P:proteolysis"/>
    <property type="evidence" value="ECO:0007669"/>
    <property type="project" value="InterPro"/>
</dbReference>
<dbReference type="Proteomes" id="UP000004508">
    <property type="component" value="Unassembled WGS sequence"/>
</dbReference>
<dbReference type="PROSITE" id="PS51365">
    <property type="entry name" value="RENAL_DIPEPTIDASE_2"/>
    <property type="match status" value="1"/>
</dbReference>
<dbReference type="STRING" id="485913.Krac_9316"/>
<sequence>MNDDLVFVKEKHTHMTLALNSDTRDLHHRLLCLDAAAPLITPQRLPKRLKEMQNGGIDAVLATVASIEDCQFAVERLGRWLVLERSQQVPFRLARTVAGIREAKQEKQLAVILHFQGTSPLESGLHLLDVYYTLGVRVIQLTYNMRNLSGDGCLESANTGLSRFGRQVIRRMVELGVVIDLAHSGIRTSLEAIEEAGGPVIVSHANARALCDSPRNLTDEQIRAVAASGGVIGLCAFPAFVSLQAKPTLDLLLQHAEYLSELVGPEHVGLGFDFAEEDEDDYEYYGYDERFYPRPPWVWPTNIRGFTEVPNLTAGLVARGFTEPQIAGILGKNFLRVFQSIWEA</sequence>
<dbReference type="Pfam" id="PF01244">
    <property type="entry name" value="Peptidase_M19"/>
    <property type="match status" value="1"/>
</dbReference>
<dbReference type="EMBL" id="ADVG01000001">
    <property type="protein sequence ID" value="EFH87954.1"/>
    <property type="molecule type" value="Genomic_DNA"/>
</dbReference>
<gene>
    <name evidence="1" type="ORF">Krac_9316</name>
</gene>
<organism evidence="1 2">
    <name type="scientific">Ktedonobacter racemifer DSM 44963</name>
    <dbReference type="NCBI Taxonomy" id="485913"/>
    <lineage>
        <taxon>Bacteria</taxon>
        <taxon>Bacillati</taxon>
        <taxon>Chloroflexota</taxon>
        <taxon>Ktedonobacteria</taxon>
        <taxon>Ktedonobacterales</taxon>
        <taxon>Ktedonobacteraceae</taxon>
        <taxon>Ktedonobacter</taxon>
    </lineage>
</organism>
<keyword evidence="2" id="KW-1185">Reference proteome</keyword>
<name>D6TBH0_KTERA</name>
<keyword evidence="1" id="KW-0224">Dipeptidase</keyword>
<dbReference type="PANTHER" id="PTHR10443:SF12">
    <property type="entry name" value="DIPEPTIDASE"/>
    <property type="match status" value="1"/>
</dbReference>
<keyword evidence="1" id="KW-0645">Protease</keyword>
<comment type="caution">
    <text evidence="1">The sequence shown here is derived from an EMBL/GenBank/DDBJ whole genome shotgun (WGS) entry which is preliminary data.</text>
</comment>
<dbReference type="PANTHER" id="PTHR10443">
    <property type="entry name" value="MICROSOMAL DIPEPTIDASE"/>
    <property type="match status" value="1"/>
</dbReference>
<reference evidence="1 2" key="1">
    <citation type="journal article" date="2011" name="Stand. Genomic Sci.">
        <title>Non-contiguous finished genome sequence and contextual data of the filamentous soil bacterium Ktedonobacter racemifer type strain (SOSP1-21).</title>
        <authorList>
            <person name="Chang Y.J."/>
            <person name="Land M."/>
            <person name="Hauser L."/>
            <person name="Chertkov O."/>
            <person name="Del Rio T.G."/>
            <person name="Nolan M."/>
            <person name="Copeland A."/>
            <person name="Tice H."/>
            <person name="Cheng J.F."/>
            <person name="Lucas S."/>
            <person name="Han C."/>
            <person name="Goodwin L."/>
            <person name="Pitluck S."/>
            <person name="Ivanova N."/>
            <person name="Ovchinikova G."/>
            <person name="Pati A."/>
            <person name="Chen A."/>
            <person name="Palaniappan K."/>
            <person name="Mavromatis K."/>
            <person name="Liolios K."/>
            <person name="Brettin T."/>
            <person name="Fiebig A."/>
            <person name="Rohde M."/>
            <person name="Abt B."/>
            <person name="Goker M."/>
            <person name="Detter J.C."/>
            <person name="Woyke T."/>
            <person name="Bristow J."/>
            <person name="Eisen J.A."/>
            <person name="Markowitz V."/>
            <person name="Hugenholtz P."/>
            <person name="Kyrpides N.C."/>
            <person name="Klenk H.P."/>
            <person name="Lapidus A."/>
        </authorList>
    </citation>
    <scope>NUCLEOTIDE SEQUENCE [LARGE SCALE GENOMIC DNA]</scope>
    <source>
        <strain evidence="2">DSM 44963</strain>
    </source>
</reference>